<dbReference type="GO" id="GO:0004674">
    <property type="term" value="F:protein serine/threonine kinase activity"/>
    <property type="evidence" value="ECO:0007669"/>
    <property type="project" value="UniProtKB-KW"/>
</dbReference>
<evidence type="ECO:0000259" key="12">
    <source>
        <dbReference type="PROSITE" id="PS50011"/>
    </source>
</evidence>
<dbReference type="GO" id="GO:0005524">
    <property type="term" value="F:ATP binding"/>
    <property type="evidence" value="ECO:0007669"/>
    <property type="project" value="UniProtKB-UniRule"/>
</dbReference>
<evidence type="ECO:0000256" key="3">
    <source>
        <dbReference type="ARBA" id="ARBA00022679"/>
    </source>
</evidence>
<sequence length="609" mass="67804">MLQSLGNSIDPSFSTMPLYCSQGHKNDSSHRFCQECGQRLPLGTGQVLEKRYRIVSQLGQGGFGRTYLAEALQRFSDRCVLKEFAPQVQGASELHKAKELFEREAGVLHQLQHPQLPRFWELFPADIGGGTGCLFLVQDYVEGQTYFDLFKSGKRLSEAEAIQLICQMLPVLSYIHAKGVIHRDISPDNIILRNSDQLPVLIDFGCVKEIAATAVSNFTQLGVLQTRLGKKGYAPEEQLRQGKVFVNSDLYSLAVTALVLLTGKEPQHLYDIYQGNWRWGQDIQVSSQLQAVLQKMLAHKPSDRFSSADEVLQALPSQLPLVTHSPVSQRQTQVVALKANPNPPAPNPTPPPRPFALNTIASHLRTLVVAPKAPAKPVPVTPSPIAAQPNPQPIPKPPQVLNGLGGWLLKMGVGAGLILVTGWAGWAMMSSMIRSVRLDPIGIQSDNTPDRGSASASEQKRMNQLLSRRQDLGIPDAYFNNLVNDVFYTKYPEVRGRTLTLKPEDAALRKAWHNTAEDLLDKLEQAQLSAAARRQLGRYAQRDYQSWQRKAQQGQLGGYTMNQLSQQTDKTFNQLFPEQRIEKLNLQTFGQIWYAIFSDRASQLETGKN</sequence>
<dbReference type="PATRIC" id="fig|1173027.3.peg.4525"/>
<keyword evidence="11" id="KW-1133">Transmembrane helix</keyword>
<keyword evidence="4 9" id="KW-0547">Nucleotide-binding</keyword>
<dbReference type="PROSITE" id="PS00109">
    <property type="entry name" value="PROTEIN_KINASE_TYR"/>
    <property type="match status" value="1"/>
</dbReference>
<dbReference type="InterPro" id="IPR008266">
    <property type="entry name" value="Tyr_kinase_AS"/>
</dbReference>
<dbReference type="InterPro" id="IPR017441">
    <property type="entry name" value="Protein_kinase_ATP_BS"/>
</dbReference>
<gene>
    <name evidence="13" type="ORF">Mic7113_4095</name>
</gene>
<keyword evidence="2 13" id="KW-0723">Serine/threonine-protein kinase</keyword>
<dbReference type="AlphaFoldDB" id="K9WJT7"/>
<keyword evidence="3" id="KW-0808">Transferase</keyword>
<evidence type="ECO:0000256" key="6">
    <source>
        <dbReference type="ARBA" id="ARBA00022840"/>
    </source>
</evidence>
<feature type="domain" description="Protein kinase" evidence="12">
    <location>
        <begin position="52"/>
        <end position="322"/>
    </location>
</feature>
<dbReference type="InterPro" id="IPR011009">
    <property type="entry name" value="Kinase-like_dom_sf"/>
</dbReference>
<evidence type="ECO:0000256" key="11">
    <source>
        <dbReference type="SAM" id="Phobius"/>
    </source>
</evidence>
<evidence type="ECO:0000256" key="7">
    <source>
        <dbReference type="ARBA" id="ARBA00047899"/>
    </source>
</evidence>
<name>K9WJT7_9CYAN</name>
<dbReference type="PROSITE" id="PS00107">
    <property type="entry name" value="PROTEIN_KINASE_ATP"/>
    <property type="match status" value="1"/>
</dbReference>
<evidence type="ECO:0000256" key="4">
    <source>
        <dbReference type="ARBA" id="ARBA00022741"/>
    </source>
</evidence>
<keyword evidence="11" id="KW-0472">Membrane</keyword>
<evidence type="ECO:0000256" key="1">
    <source>
        <dbReference type="ARBA" id="ARBA00012513"/>
    </source>
</evidence>
<evidence type="ECO:0000256" key="10">
    <source>
        <dbReference type="SAM" id="MobiDB-lite"/>
    </source>
</evidence>
<keyword evidence="11" id="KW-0812">Transmembrane</keyword>
<dbReference type="Proteomes" id="UP000010471">
    <property type="component" value="Chromosome"/>
</dbReference>
<comment type="catalytic activity">
    <reaction evidence="8">
        <text>L-seryl-[protein] + ATP = O-phospho-L-seryl-[protein] + ADP + H(+)</text>
        <dbReference type="Rhea" id="RHEA:17989"/>
        <dbReference type="Rhea" id="RHEA-COMP:9863"/>
        <dbReference type="Rhea" id="RHEA-COMP:11604"/>
        <dbReference type="ChEBI" id="CHEBI:15378"/>
        <dbReference type="ChEBI" id="CHEBI:29999"/>
        <dbReference type="ChEBI" id="CHEBI:30616"/>
        <dbReference type="ChEBI" id="CHEBI:83421"/>
        <dbReference type="ChEBI" id="CHEBI:456216"/>
        <dbReference type="EC" id="2.7.11.1"/>
    </reaction>
</comment>
<dbReference type="PROSITE" id="PS50011">
    <property type="entry name" value="PROTEIN_KINASE_DOM"/>
    <property type="match status" value="1"/>
</dbReference>
<evidence type="ECO:0000256" key="2">
    <source>
        <dbReference type="ARBA" id="ARBA00022527"/>
    </source>
</evidence>
<keyword evidence="6 9" id="KW-0067">ATP-binding</keyword>
<evidence type="ECO:0000313" key="13">
    <source>
        <dbReference type="EMBL" id="AFZ19797.1"/>
    </source>
</evidence>
<dbReference type="PANTHER" id="PTHR24363">
    <property type="entry name" value="SERINE/THREONINE PROTEIN KINASE"/>
    <property type="match status" value="1"/>
</dbReference>
<dbReference type="STRING" id="1173027.Mic7113_4095"/>
<evidence type="ECO:0000256" key="5">
    <source>
        <dbReference type="ARBA" id="ARBA00022777"/>
    </source>
</evidence>
<dbReference type="Pfam" id="PF00069">
    <property type="entry name" value="Pkinase"/>
    <property type="match status" value="1"/>
</dbReference>
<dbReference type="Gene3D" id="3.30.200.20">
    <property type="entry name" value="Phosphorylase Kinase, domain 1"/>
    <property type="match status" value="1"/>
</dbReference>
<evidence type="ECO:0000313" key="14">
    <source>
        <dbReference type="Proteomes" id="UP000010471"/>
    </source>
</evidence>
<keyword evidence="14" id="KW-1185">Reference proteome</keyword>
<dbReference type="KEGG" id="mic:Mic7113_4095"/>
<accession>K9WJT7</accession>
<dbReference type="EC" id="2.7.11.1" evidence="1"/>
<organism evidence="13 14">
    <name type="scientific">Allocoleopsis franciscana PCC 7113</name>
    <dbReference type="NCBI Taxonomy" id="1173027"/>
    <lineage>
        <taxon>Bacteria</taxon>
        <taxon>Bacillati</taxon>
        <taxon>Cyanobacteriota</taxon>
        <taxon>Cyanophyceae</taxon>
        <taxon>Coleofasciculales</taxon>
        <taxon>Coleofasciculaceae</taxon>
        <taxon>Allocoleopsis</taxon>
        <taxon>Allocoleopsis franciscana</taxon>
    </lineage>
</organism>
<keyword evidence="5 13" id="KW-0418">Kinase</keyword>
<reference evidence="13 14" key="1">
    <citation type="submission" date="2012-06" db="EMBL/GenBank/DDBJ databases">
        <title>Finished chromosome of genome of Microcoleus sp. PCC 7113.</title>
        <authorList>
            <consortium name="US DOE Joint Genome Institute"/>
            <person name="Gugger M."/>
            <person name="Coursin T."/>
            <person name="Rippka R."/>
            <person name="Tandeau De Marsac N."/>
            <person name="Huntemann M."/>
            <person name="Wei C.-L."/>
            <person name="Han J."/>
            <person name="Detter J.C."/>
            <person name="Han C."/>
            <person name="Tapia R."/>
            <person name="Chen A."/>
            <person name="Kyrpides N."/>
            <person name="Mavromatis K."/>
            <person name="Markowitz V."/>
            <person name="Szeto E."/>
            <person name="Ivanova N."/>
            <person name="Pagani I."/>
            <person name="Pati A."/>
            <person name="Goodwin L."/>
            <person name="Nordberg H.P."/>
            <person name="Cantor M.N."/>
            <person name="Hua S.X."/>
            <person name="Woyke T."/>
            <person name="Kerfeld C.A."/>
        </authorList>
    </citation>
    <scope>NUCLEOTIDE SEQUENCE [LARGE SCALE GENOMIC DNA]</scope>
    <source>
        <strain evidence="13 14">PCC 7113</strain>
    </source>
</reference>
<proteinExistence type="predicted"/>
<dbReference type="eggNOG" id="COG0515">
    <property type="taxonomic scope" value="Bacteria"/>
</dbReference>
<dbReference type="PANTHER" id="PTHR24363:SF0">
    <property type="entry name" value="SERINE_THREONINE KINASE LIKE DOMAIN CONTAINING 1"/>
    <property type="match status" value="1"/>
</dbReference>
<dbReference type="HOGENOM" id="CLU_027264_0_0_3"/>
<evidence type="ECO:0000256" key="8">
    <source>
        <dbReference type="ARBA" id="ARBA00048679"/>
    </source>
</evidence>
<dbReference type="InterPro" id="IPR000719">
    <property type="entry name" value="Prot_kinase_dom"/>
</dbReference>
<dbReference type="EMBL" id="CP003630">
    <property type="protein sequence ID" value="AFZ19797.1"/>
    <property type="molecule type" value="Genomic_DNA"/>
</dbReference>
<feature type="region of interest" description="Disordered" evidence="10">
    <location>
        <begin position="444"/>
        <end position="463"/>
    </location>
</feature>
<feature type="binding site" evidence="9">
    <location>
        <position position="82"/>
    </location>
    <ligand>
        <name>ATP</name>
        <dbReference type="ChEBI" id="CHEBI:30616"/>
    </ligand>
</feature>
<feature type="compositionally biased region" description="Polar residues" evidence="10">
    <location>
        <begin position="454"/>
        <end position="463"/>
    </location>
</feature>
<dbReference type="Gene3D" id="1.10.510.10">
    <property type="entry name" value="Transferase(Phosphotransferase) domain 1"/>
    <property type="match status" value="1"/>
</dbReference>
<comment type="catalytic activity">
    <reaction evidence="7">
        <text>L-threonyl-[protein] + ATP = O-phospho-L-threonyl-[protein] + ADP + H(+)</text>
        <dbReference type="Rhea" id="RHEA:46608"/>
        <dbReference type="Rhea" id="RHEA-COMP:11060"/>
        <dbReference type="Rhea" id="RHEA-COMP:11605"/>
        <dbReference type="ChEBI" id="CHEBI:15378"/>
        <dbReference type="ChEBI" id="CHEBI:30013"/>
        <dbReference type="ChEBI" id="CHEBI:30616"/>
        <dbReference type="ChEBI" id="CHEBI:61977"/>
        <dbReference type="ChEBI" id="CHEBI:456216"/>
        <dbReference type="EC" id="2.7.11.1"/>
    </reaction>
</comment>
<feature type="transmembrane region" description="Helical" evidence="11">
    <location>
        <begin position="407"/>
        <end position="428"/>
    </location>
</feature>
<dbReference type="CDD" id="cd14014">
    <property type="entry name" value="STKc_PknB_like"/>
    <property type="match status" value="1"/>
</dbReference>
<evidence type="ECO:0000256" key="9">
    <source>
        <dbReference type="PROSITE-ProRule" id="PRU10141"/>
    </source>
</evidence>
<dbReference type="SUPFAM" id="SSF56112">
    <property type="entry name" value="Protein kinase-like (PK-like)"/>
    <property type="match status" value="1"/>
</dbReference>
<protein>
    <recommendedName>
        <fullName evidence="1">non-specific serine/threonine protein kinase</fullName>
        <ecNumber evidence="1">2.7.11.1</ecNumber>
    </recommendedName>
</protein>